<sequence>MDTSTVANAAYSANTFLWMCLFAFGLILSILWILVPFAVFGIKGLLRRIVRNLEVIEKQNLDLLAAYRDFPRQGETVVYRDVRPDGTVVVREERTAPPL</sequence>
<protein>
    <recommendedName>
        <fullName evidence="4">DUF4834 family protein</fullName>
    </recommendedName>
</protein>
<proteinExistence type="predicted"/>
<keyword evidence="1" id="KW-1133">Transmembrane helix</keyword>
<reference evidence="3" key="1">
    <citation type="journal article" date="2019" name="Int. J. Syst. Evol. Microbiol.">
        <title>The Global Catalogue of Microorganisms (GCM) 10K type strain sequencing project: providing services to taxonomists for standard genome sequencing and annotation.</title>
        <authorList>
            <consortium name="The Broad Institute Genomics Platform"/>
            <consortium name="The Broad Institute Genome Sequencing Center for Infectious Disease"/>
            <person name="Wu L."/>
            <person name="Ma J."/>
        </authorList>
    </citation>
    <scope>NUCLEOTIDE SEQUENCE [LARGE SCALE GENOMIC DNA]</scope>
    <source>
        <strain evidence="3">JCM 19212</strain>
    </source>
</reference>
<dbReference type="Proteomes" id="UP001501083">
    <property type="component" value="Unassembled WGS sequence"/>
</dbReference>
<dbReference type="RefSeq" id="WP_158982146.1">
    <property type="nucleotide sequence ID" value="NZ_BAABKY010000004.1"/>
</dbReference>
<comment type="caution">
    <text evidence="2">The sequence shown here is derived from an EMBL/GenBank/DDBJ whole genome shotgun (WGS) entry which is preliminary data.</text>
</comment>
<evidence type="ECO:0008006" key="4">
    <source>
        <dbReference type="Google" id="ProtNLM"/>
    </source>
</evidence>
<keyword evidence="3" id="KW-1185">Reference proteome</keyword>
<evidence type="ECO:0000256" key="1">
    <source>
        <dbReference type="SAM" id="Phobius"/>
    </source>
</evidence>
<keyword evidence="1" id="KW-0472">Membrane</keyword>
<organism evidence="2 3">
    <name type="scientific">Lysobacter panacisoli</name>
    <dbReference type="NCBI Taxonomy" id="1255263"/>
    <lineage>
        <taxon>Bacteria</taxon>
        <taxon>Pseudomonadati</taxon>
        <taxon>Pseudomonadota</taxon>
        <taxon>Gammaproteobacteria</taxon>
        <taxon>Lysobacterales</taxon>
        <taxon>Lysobacteraceae</taxon>
        <taxon>Lysobacter</taxon>
    </lineage>
</organism>
<keyword evidence="1" id="KW-0812">Transmembrane</keyword>
<accession>A0ABP9LKD8</accession>
<name>A0ABP9LKD8_9GAMM</name>
<gene>
    <name evidence="2" type="ORF">GCM10025759_28900</name>
</gene>
<dbReference type="EMBL" id="BAABKY010000004">
    <property type="protein sequence ID" value="GAA5080056.1"/>
    <property type="molecule type" value="Genomic_DNA"/>
</dbReference>
<evidence type="ECO:0000313" key="2">
    <source>
        <dbReference type="EMBL" id="GAA5080056.1"/>
    </source>
</evidence>
<evidence type="ECO:0000313" key="3">
    <source>
        <dbReference type="Proteomes" id="UP001501083"/>
    </source>
</evidence>
<feature type="transmembrane region" description="Helical" evidence="1">
    <location>
        <begin position="16"/>
        <end position="42"/>
    </location>
</feature>